<comment type="caution">
    <text evidence="2">The sequence shown here is derived from an EMBL/GenBank/DDBJ whole genome shotgun (WGS) entry which is preliminary data.</text>
</comment>
<evidence type="ECO:0000256" key="1">
    <source>
        <dbReference type="SAM" id="SignalP"/>
    </source>
</evidence>
<dbReference type="Pfam" id="PF15873">
    <property type="entry name" value="DUF4730"/>
    <property type="match status" value="1"/>
</dbReference>
<dbReference type="AlphaFoldDB" id="A0A7J7Y3F1"/>
<dbReference type="Proteomes" id="UP000527355">
    <property type="component" value="Unassembled WGS sequence"/>
</dbReference>
<evidence type="ECO:0000313" key="2">
    <source>
        <dbReference type="EMBL" id="KAF6356070.1"/>
    </source>
</evidence>
<dbReference type="PANTHER" id="PTHR36878">
    <property type="entry name" value="SMALL INTEGRAL MEMBRANE PROTEIN 30"/>
    <property type="match status" value="1"/>
</dbReference>
<dbReference type="InterPro" id="IPR031742">
    <property type="entry name" value="DUF4730"/>
</dbReference>
<feature type="signal peptide" evidence="1">
    <location>
        <begin position="1"/>
        <end position="24"/>
    </location>
</feature>
<keyword evidence="3" id="KW-1185">Reference proteome</keyword>
<accession>A0A7J7Y3F1</accession>
<sequence>MTSVSAQLFSVLISLLSALPVVEAAARDAAALLLGVVLSITRIWGTCMKRNGEV</sequence>
<feature type="chain" id="PRO_5029910744" evidence="1">
    <location>
        <begin position="25"/>
        <end position="54"/>
    </location>
</feature>
<evidence type="ECO:0000313" key="3">
    <source>
        <dbReference type="Proteomes" id="UP000527355"/>
    </source>
</evidence>
<dbReference type="EMBL" id="JABWUV010000005">
    <property type="protein sequence ID" value="KAF6356070.1"/>
    <property type="molecule type" value="Genomic_DNA"/>
</dbReference>
<organism evidence="2 3">
    <name type="scientific">Myotis myotis</name>
    <name type="common">Greater mouse-eared bat</name>
    <name type="synonym">Vespertilio myotis</name>
    <dbReference type="NCBI Taxonomy" id="51298"/>
    <lineage>
        <taxon>Eukaryota</taxon>
        <taxon>Metazoa</taxon>
        <taxon>Chordata</taxon>
        <taxon>Craniata</taxon>
        <taxon>Vertebrata</taxon>
        <taxon>Euteleostomi</taxon>
        <taxon>Mammalia</taxon>
        <taxon>Eutheria</taxon>
        <taxon>Laurasiatheria</taxon>
        <taxon>Chiroptera</taxon>
        <taxon>Yangochiroptera</taxon>
        <taxon>Vespertilionidae</taxon>
        <taxon>Myotis</taxon>
    </lineage>
</organism>
<keyword evidence="1" id="KW-0732">Signal</keyword>
<gene>
    <name evidence="2" type="ORF">mMyoMyo1_017985</name>
</gene>
<name>A0A7J7Y3F1_MYOMY</name>
<dbReference type="PANTHER" id="PTHR36878:SF1">
    <property type="entry name" value="SMALL INTEGRAL MEMBRANE PROTEIN 30"/>
    <property type="match status" value="1"/>
</dbReference>
<protein>
    <submittedName>
        <fullName evidence="2">Uncharacterized protein</fullName>
    </submittedName>
</protein>
<reference evidence="2 3" key="1">
    <citation type="journal article" date="2020" name="Nature">
        <title>Six reference-quality genomes reveal evolution of bat adaptations.</title>
        <authorList>
            <person name="Jebb D."/>
            <person name="Huang Z."/>
            <person name="Pippel M."/>
            <person name="Hughes G.M."/>
            <person name="Lavrichenko K."/>
            <person name="Devanna P."/>
            <person name="Winkler S."/>
            <person name="Jermiin L.S."/>
            <person name="Skirmuntt E.C."/>
            <person name="Katzourakis A."/>
            <person name="Burkitt-Gray L."/>
            <person name="Ray D.A."/>
            <person name="Sullivan K.A.M."/>
            <person name="Roscito J.G."/>
            <person name="Kirilenko B.M."/>
            <person name="Davalos L.M."/>
            <person name="Corthals A.P."/>
            <person name="Power M.L."/>
            <person name="Jones G."/>
            <person name="Ransome R.D."/>
            <person name="Dechmann D.K.N."/>
            <person name="Locatelli A.G."/>
            <person name="Puechmaille S.J."/>
            <person name="Fedrigo O."/>
            <person name="Jarvis E.D."/>
            <person name="Hiller M."/>
            <person name="Vernes S.C."/>
            <person name="Myers E.W."/>
            <person name="Teeling E.C."/>
        </authorList>
    </citation>
    <scope>NUCLEOTIDE SEQUENCE [LARGE SCALE GENOMIC DNA]</scope>
    <source>
        <strain evidence="2">MMyoMyo1</strain>
        <tissue evidence="2">Flight muscle</tissue>
    </source>
</reference>
<proteinExistence type="predicted"/>